<sequence>MTILHIISFMTKLSKEHPCKSSATPKYNNFSVLFCPFTNVHFVAFFICLAVLTSIFFLFGQIGDEIKSGLLLTSSSERRKYQLFFDKDMLLCSVIMDSTYFDSNIFYFFKLILVLQLRFLGAFAMLSLSFGHNLQLASSLLWMIGGSVAQAITDVTIDACVTENSISHLSLASDMQSLCGVSSSIGQLICFPHSVEMICRDNSSPDEIYS</sequence>
<evidence type="ECO:0000256" key="3">
    <source>
        <dbReference type="ARBA" id="ARBA00022692"/>
    </source>
</evidence>
<feature type="transmembrane region" description="Helical" evidence="6">
    <location>
        <begin position="40"/>
        <end position="62"/>
    </location>
</feature>
<organism evidence="7">
    <name type="scientific">Nicotiana tabacum</name>
    <name type="common">Common tobacco</name>
    <dbReference type="NCBI Taxonomy" id="4097"/>
    <lineage>
        <taxon>Eukaryota</taxon>
        <taxon>Viridiplantae</taxon>
        <taxon>Streptophyta</taxon>
        <taxon>Embryophyta</taxon>
        <taxon>Tracheophyta</taxon>
        <taxon>Spermatophyta</taxon>
        <taxon>Magnoliopsida</taxon>
        <taxon>eudicotyledons</taxon>
        <taxon>Gunneridae</taxon>
        <taxon>Pentapetalae</taxon>
        <taxon>asterids</taxon>
        <taxon>lamiids</taxon>
        <taxon>Solanales</taxon>
        <taxon>Solanaceae</taxon>
        <taxon>Nicotianoideae</taxon>
        <taxon>Nicotianeae</taxon>
        <taxon>Nicotiana</taxon>
    </lineage>
</organism>
<dbReference type="OrthoDB" id="754047at2759"/>
<accession>A0A1S4C2Q0</accession>
<feature type="transmembrane region" description="Helical" evidence="6">
    <location>
        <begin position="107"/>
        <end position="130"/>
    </location>
</feature>
<dbReference type="Pfam" id="PF03092">
    <property type="entry name" value="BT1"/>
    <property type="match status" value="1"/>
</dbReference>
<evidence type="ECO:0000256" key="1">
    <source>
        <dbReference type="ARBA" id="ARBA00004141"/>
    </source>
</evidence>
<keyword evidence="2" id="KW-0813">Transport</keyword>
<dbReference type="GO" id="GO:0016020">
    <property type="term" value="C:membrane"/>
    <property type="evidence" value="ECO:0007669"/>
    <property type="project" value="UniProtKB-SubCell"/>
</dbReference>
<protein>
    <submittedName>
        <fullName evidence="7">Uncharacterized protein isoform X1</fullName>
    </submittedName>
</protein>
<dbReference type="PaxDb" id="4097-A0A1S4C2Q0"/>
<reference evidence="7" key="1">
    <citation type="submission" date="2025-08" db="UniProtKB">
        <authorList>
            <consortium name="RefSeq"/>
        </authorList>
    </citation>
    <scope>IDENTIFICATION</scope>
</reference>
<gene>
    <name evidence="7" type="primary">LOC107814439</name>
</gene>
<dbReference type="GO" id="GO:0008517">
    <property type="term" value="F:folic acid transmembrane transporter activity"/>
    <property type="evidence" value="ECO:0000318"/>
    <property type="project" value="GO_Central"/>
</dbReference>
<name>A0A1S4C2Q0_TOBAC</name>
<keyword evidence="3 6" id="KW-0812">Transmembrane</keyword>
<keyword evidence="5 6" id="KW-0472">Membrane</keyword>
<keyword evidence="4 6" id="KW-1133">Transmembrane helix</keyword>
<evidence type="ECO:0000313" key="7">
    <source>
        <dbReference type="RefSeq" id="XP_016495339.1"/>
    </source>
</evidence>
<evidence type="ECO:0000256" key="2">
    <source>
        <dbReference type="ARBA" id="ARBA00022448"/>
    </source>
</evidence>
<evidence type="ECO:0000256" key="5">
    <source>
        <dbReference type="ARBA" id="ARBA00023136"/>
    </source>
</evidence>
<dbReference type="InterPro" id="IPR039309">
    <property type="entry name" value="BT1"/>
</dbReference>
<evidence type="ECO:0000256" key="4">
    <source>
        <dbReference type="ARBA" id="ARBA00022989"/>
    </source>
</evidence>
<comment type="subcellular location">
    <subcellularLocation>
        <location evidence="1">Membrane</location>
        <topology evidence="1">Multi-pass membrane protein</topology>
    </subcellularLocation>
</comment>
<evidence type="ECO:0000256" key="6">
    <source>
        <dbReference type="SAM" id="Phobius"/>
    </source>
</evidence>
<dbReference type="KEGG" id="nta:107814439"/>
<proteinExistence type="predicted"/>
<dbReference type="AlphaFoldDB" id="A0A1S4C2Q0"/>
<dbReference type="GO" id="GO:0098838">
    <property type="term" value="P:folate transmembrane transport"/>
    <property type="evidence" value="ECO:0000318"/>
    <property type="project" value="GO_Central"/>
</dbReference>
<dbReference type="PANTHER" id="PTHR31585:SF52">
    <property type="entry name" value="REVERSE TRANSCRIPTASE DOMAIN-CONTAINING PROTEIN"/>
    <property type="match status" value="1"/>
</dbReference>
<dbReference type="PANTHER" id="PTHR31585">
    <property type="entry name" value="FOLATE-BIOPTERIN TRANSPORTER 1, CHLOROPLASTIC"/>
    <property type="match status" value="1"/>
</dbReference>
<dbReference type="RefSeq" id="XP_016495339.1">
    <property type="nucleotide sequence ID" value="XM_016639853.1"/>
</dbReference>
<dbReference type="STRING" id="4097.A0A1S4C2Q0"/>